<reference evidence="4" key="1">
    <citation type="journal article" date="2021" name="Nat. Commun.">
        <title>Genetic determinants of endophytism in the Arabidopsis root mycobiome.</title>
        <authorList>
            <person name="Mesny F."/>
            <person name="Miyauchi S."/>
            <person name="Thiergart T."/>
            <person name="Pickel B."/>
            <person name="Atanasova L."/>
            <person name="Karlsson M."/>
            <person name="Huettel B."/>
            <person name="Barry K.W."/>
            <person name="Haridas S."/>
            <person name="Chen C."/>
            <person name="Bauer D."/>
            <person name="Andreopoulos W."/>
            <person name="Pangilinan J."/>
            <person name="LaButti K."/>
            <person name="Riley R."/>
            <person name="Lipzen A."/>
            <person name="Clum A."/>
            <person name="Drula E."/>
            <person name="Henrissat B."/>
            <person name="Kohler A."/>
            <person name="Grigoriev I.V."/>
            <person name="Martin F.M."/>
            <person name="Hacquard S."/>
        </authorList>
    </citation>
    <scope>NUCLEOTIDE SEQUENCE</scope>
    <source>
        <strain evidence="4">MPI-CAGE-CH-0230</strain>
    </source>
</reference>
<accession>A0A9P9BQ43</accession>
<dbReference type="PANTHER" id="PTHR11875">
    <property type="entry name" value="TESTIS-SPECIFIC Y-ENCODED PROTEIN"/>
    <property type="match status" value="1"/>
</dbReference>
<keyword evidence="5" id="KW-1185">Reference proteome</keyword>
<evidence type="ECO:0000313" key="5">
    <source>
        <dbReference type="Proteomes" id="UP000756346"/>
    </source>
</evidence>
<evidence type="ECO:0000256" key="2">
    <source>
        <dbReference type="RuleBase" id="RU003876"/>
    </source>
</evidence>
<dbReference type="AlphaFoldDB" id="A0A9P9BQ43"/>
<dbReference type="OrthoDB" id="19419at2759"/>
<dbReference type="EMBL" id="JAGTJQ010000006">
    <property type="protein sequence ID" value="KAH7029830.1"/>
    <property type="molecule type" value="Genomic_DNA"/>
</dbReference>
<protein>
    <recommendedName>
        <fullName evidence="6">Nucleosome assembly protein</fullName>
    </recommendedName>
</protein>
<dbReference type="Pfam" id="PF00956">
    <property type="entry name" value="NAP"/>
    <property type="match status" value="1"/>
</dbReference>
<dbReference type="Gene3D" id="3.30.1120.90">
    <property type="entry name" value="Nucleosome assembly protein"/>
    <property type="match status" value="1"/>
</dbReference>
<dbReference type="SUPFAM" id="SSF143113">
    <property type="entry name" value="NAP-like"/>
    <property type="match status" value="1"/>
</dbReference>
<evidence type="ECO:0000256" key="3">
    <source>
        <dbReference type="SAM" id="MobiDB-lite"/>
    </source>
</evidence>
<dbReference type="GO" id="GO:0006334">
    <property type="term" value="P:nucleosome assembly"/>
    <property type="evidence" value="ECO:0007669"/>
    <property type="project" value="InterPro"/>
</dbReference>
<proteinExistence type="inferred from homology"/>
<organism evidence="4 5">
    <name type="scientific">Microdochium trichocladiopsis</name>
    <dbReference type="NCBI Taxonomy" id="1682393"/>
    <lineage>
        <taxon>Eukaryota</taxon>
        <taxon>Fungi</taxon>
        <taxon>Dikarya</taxon>
        <taxon>Ascomycota</taxon>
        <taxon>Pezizomycotina</taxon>
        <taxon>Sordariomycetes</taxon>
        <taxon>Xylariomycetidae</taxon>
        <taxon>Xylariales</taxon>
        <taxon>Microdochiaceae</taxon>
        <taxon>Microdochium</taxon>
    </lineage>
</organism>
<dbReference type="InterPro" id="IPR037231">
    <property type="entry name" value="NAP-like_sf"/>
</dbReference>
<comment type="similarity">
    <text evidence="1 2">Belongs to the nucleosome assembly protein (NAP) family.</text>
</comment>
<feature type="region of interest" description="Disordered" evidence="3">
    <location>
        <begin position="253"/>
        <end position="289"/>
    </location>
</feature>
<feature type="region of interest" description="Disordered" evidence="3">
    <location>
        <begin position="314"/>
        <end position="336"/>
    </location>
</feature>
<dbReference type="RefSeq" id="XP_046012118.1">
    <property type="nucleotide sequence ID" value="XM_046161051.1"/>
</dbReference>
<comment type="caution">
    <text evidence="4">The sequence shown here is derived from an EMBL/GenBank/DDBJ whole genome shotgun (WGS) entry which is preliminary data.</text>
</comment>
<evidence type="ECO:0000313" key="4">
    <source>
        <dbReference type="EMBL" id="KAH7029830.1"/>
    </source>
</evidence>
<dbReference type="GeneID" id="70190597"/>
<gene>
    <name evidence="4" type="ORF">B0I36DRAFT_385182</name>
</gene>
<name>A0A9P9BQ43_9PEZI</name>
<sequence>MSVDQGIEIDPQTIKELELLEAALSDVDTEIIAKQYLMTKDIFAQRHQTISKIKHFWSVVFNNAQVDLEAAITPNDREIFEHALTGIEVVRPEIPATAKIGDTGLGGYGEPRSVTLRFQFSENPWFTDSVLEKTLYYRYSKDGEAGLVSDPIKINWKAGKDVTEGLTDAAYAFWQAQRKMASQNLDGVVAGDARKARDAEAKKMPEYKTVVDTLENKVEGAISFFNFFSYRGRWTSAAESKEAKAELDAKRQAALAGKPVAEDKDEDEDDDDEDLPAEAEAETFPAGHEVAVTIAEDIYPGAIDYFMSETLDTDDELDGLDLDEDDSEDDDDVEMS</sequence>
<dbReference type="GO" id="GO:0005634">
    <property type="term" value="C:nucleus"/>
    <property type="evidence" value="ECO:0007669"/>
    <property type="project" value="InterPro"/>
</dbReference>
<dbReference type="InterPro" id="IPR002164">
    <property type="entry name" value="NAP_family"/>
</dbReference>
<evidence type="ECO:0008006" key="6">
    <source>
        <dbReference type="Google" id="ProtNLM"/>
    </source>
</evidence>
<feature type="compositionally biased region" description="Acidic residues" evidence="3">
    <location>
        <begin position="263"/>
        <end position="281"/>
    </location>
</feature>
<evidence type="ECO:0000256" key="1">
    <source>
        <dbReference type="ARBA" id="ARBA00009947"/>
    </source>
</evidence>
<dbReference type="Proteomes" id="UP000756346">
    <property type="component" value="Unassembled WGS sequence"/>
</dbReference>